<comment type="caution">
    <text evidence="2">The sequence shown here is derived from an EMBL/GenBank/DDBJ whole genome shotgun (WGS) entry which is preliminary data.</text>
</comment>
<evidence type="ECO:0000256" key="1">
    <source>
        <dbReference type="SAM" id="SignalP"/>
    </source>
</evidence>
<feature type="chain" id="PRO_5037275093" evidence="1">
    <location>
        <begin position="27"/>
        <end position="157"/>
    </location>
</feature>
<proteinExistence type="predicted"/>
<evidence type="ECO:0000313" key="3">
    <source>
        <dbReference type="Proteomes" id="UP000598467"/>
    </source>
</evidence>
<evidence type="ECO:0000313" key="2">
    <source>
        <dbReference type="EMBL" id="MBD1549266.1"/>
    </source>
</evidence>
<name>A0A926P6C6_9HYPH</name>
<feature type="signal peptide" evidence="1">
    <location>
        <begin position="1"/>
        <end position="26"/>
    </location>
</feature>
<gene>
    <name evidence="2" type="ORF">HK439_23640</name>
</gene>
<sequence>MFALTVFKKAAKVFTMVMVAATVSYGAVSIAHPSVAEAGTKKKVQFVAKGLNKFGHALEKAGRRAQAKRGILKPIGGILKNTGKGASKAGKGVNKGLRAVSRGTNKVLGKSKAGRAVQKGWRNAKGRQDQLINRAFANCGGRVCAGARDGVRLFAPF</sequence>
<accession>A0A926P6C6</accession>
<dbReference type="AlphaFoldDB" id="A0A926P6C6"/>
<dbReference type="RefSeq" id="WP_190293954.1">
    <property type="nucleotide sequence ID" value="NZ_JABFCZ010000033.1"/>
</dbReference>
<protein>
    <submittedName>
        <fullName evidence="2">Uncharacterized protein</fullName>
    </submittedName>
</protein>
<reference evidence="2" key="1">
    <citation type="submission" date="2020-05" db="EMBL/GenBank/DDBJ databases">
        <title>Identification of trans-AT polyketide cluster in two marine bacteria, producers of a novel glutaramide-containing polyketide sesbanimide D and analogs.</title>
        <authorList>
            <person name="Kacar D."/>
            <person name="Rodriguez P."/>
            <person name="Canedo L."/>
            <person name="Gonzalez E."/>
            <person name="Galan B."/>
            <person name="De La Calle F."/>
            <person name="Garcia J.L."/>
        </authorList>
    </citation>
    <scope>NUCLEOTIDE SEQUENCE</scope>
    <source>
        <strain evidence="2">PHM038</strain>
    </source>
</reference>
<organism evidence="2 3">
    <name type="scientific">Roseibium aggregatum</name>
    <dbReference type="NCBI Taxonomy" id="187304"/>
    <lineage>
        <taxon>Bacteria</taxon>
        <taxon>Pseudomonadati</taxon>
        <taxon>Pseudomonadota</taxon>
        <taxon>Alphaproteobacteria</taxon>
        <taxon>Hyphomicrobiales</taxon>
        <taxon>Stappiaceae</taxon>
        <taxon>Roseibium</taxon>
    </lineage>
</organism>
<keyword evidence="1" id="KW-0732">Signal</keyword>
<dbReference type="Proteomes" id="UP000598467">
    <property type="component" value="Unassembled WGS sequence"/>
</dbReference>
<dbReference type="EMBL" id="JABFCZ010000033">
    <property type="protein sequence ID" value="MBD1549266.1"/>
    <property type="molecule type" value="Genomic_DNA"/>
</dbReference>